<dbReference type="RefSeq" id="WP_239795862.1">
    <property type="nucleotide sequence ID" value="NZ_OU912926.1"/>
</dbReference>
<dbReference type="PANTHER" id="PTHR11815:SF10">
    <property type="entry name" value="SUCCINATE--COA LIGASE [GDP-FORMING] SUBUNIT BETA, MITOCHONDRIAL"/>
    <property type="match status" value="1"/>
</dbReference>
<feature type="domain" description="ATP-grasp" evidence="8">
    <location>
        <begin position="9"/>
        <end position="229"/>
    </location>
</feature>
<comment type="catalytic activity">
    <reaction evidence="6">
        <text>GTP + succinate + CoA = succinyl-CoA + GDP + phosphate</text>
        <dbReference type="Rhea" id="RHEA:22120"/>
        <dbReference type="ChEBI" id="CHEBI:30031"/>
        <dbReference type="ChEBI" id="CHEBI:37565"/>
        <dbReference type="ChEBI" id="CHEBI:43474"/>
        <dbReference type="ChEBI" id="CHEBI:57287"/>
        <dbReference type="ChEBI" id="CHEBI:57292"/>
        <dbReference type="ChEBI" id="CHEBI:58189"/>
    </reaction>
</comment>
<dbReference type="GO" id="GO:0050074">
    <property type="term" value="F:malate-CoA ligase activity"/>
    <property type="evidence" value="ECO:0007669"/>
    <property type="project" value="UniProtKB-EC"/>
</dbReference>
<dbReference type="InterPro" id="IPR013650">
    <property type="entry name" value="ATP-grasp_succ-CoA_synth-type"/>
</dbReference>
<dbReference type="EC" id="6.2.1.5" evidence="6"/>
<dbReference type="EMBL" id="OU912926">
    <property type="protein sequence ID" value="CAG9931813.1"/>
    <property type="molecule type" value="Genomic_DNA"/>
</dbReference>
<dbReference type="InterPro" id="IPR017866">
    <property type="entry name" value="Succ-CoA_synthase_bsu_CS"/>
</dbReference>
<organism evidence="9 10">
    <name type="scientific">Candidatus Nitrotoga arctica</name>
    <dbReference type="NCBI Taxonomy" id="453162"/>
    <lineage>
        <taxon>Bacteria</taxon>
        <taxon>Pseudomonadati</taxon>
        <taxon>Pseudomonadota</taxon>
        <taxon>Betaproteobacteria</taxon>
        <taxon>Nitrosomonadales</taxon>
        <taxon>Gallionellaceae</taxon>
        <taxon>Candidatus Nitrotoga</taxon>
    </lineage>
</organism>
<keyword evidence="10" id="KW-1185">Reference proteome</keyword>
<keyword evidence="2 6" id="KW-0436">Ligase</keyword>
<dbReference type="InterPro" id="IPR013815">
    <property type="entry name" value="ATP_grasp_subdomain_1"/>
</dbReference>
<comment type="catalytic activity">
    <reaction evidence="6">
        <text>succinate + ATP + CoA = succinyl-CoA + ADP + phosphate</text>
        <dbReference type="Rhea" id="RHEA:17661"/>
        <dbReference type="ChEBI" id="CHEBI:30031"/>
        <dbReference type="ChEBI" id="CHEBI:30616"/>
        <dbReference type="ChEBI" id="CHEBI:43474"/>
        <dbReference type="ChEBI" id="CHEBI:57287"/>
        <dbReference type="ChEBI" id="CHEBI:57292"/>
        <dbReference type="ChEBI" id="CHEBI:456216"/>
        <dbReference type="EC" id="6.2.1.5"/>
    </reaction>
</comment>
<dbReference type="InterPro" id="IPR011761">
    <property type="entry name" value="ATP-grasp"/>
</dbReference>
<keyword evidence="4 6" id="KW-0547">Nucleotide-binding</keyword>
<keyword evidence="5 6" id="KW-0460">Magnesium</keyword>
<comment type="similarity">
    <text evidence="6">Belongs to the succinate/malate CoA ligase beta subunit family.</text>
</comment>
<evidence type="ECO:0000256" key="4">
    <source>
        <dbReference type="ARBA" id="ARBA00022741"/>
    </source>
</evidence>
<evidence type="ECO:0000313" key="10">
    <source>
        <dbReference type="Proteomes" id="UP000839052"/>
    </source>
</evidence>
<keyword evidence="6 7" id="KW-0067">ATP-binding</keyword>
<dbReference type="Gene3D" id="3.30.470.20">
    <property type="entry name" value="ATP-grasp fold, B domain"/>
    <property type="match status" value="1"/>
</dbReference>
<keyword evidence="1 6" id="KW-0816">Tricarboxylic acid cycle</keyword>
<reference evidence="9 10" key="1">
    <citation type="submission" date="2021-10" db="EMBL/GenBank/DDBJ databases">
        <authorList>
            <person name="Koch H."/>
        </authorList>
    </citation>
    <scope>NUCLEOTIDE SEQUENCE [LARGE SCALE GENOMIC DNA]</scope>
    <source>
        <strain evidence="9">6680</strain>
    </source>
</reference>
<dbReference type="InterPro" id="IPR005809">
    <property type="entry name" value="Succ_CoA_ligase-like_bsu"/>
</dbReference>
<dbReference type="NCBIfam" id="NF001913">
    <property type="entry name" value="PRK00696.1"/>
    <property type="match status" value="1"/>
</dbReference>
<dbReference type="PROSITE" id="PS50975">
    <property type="entry name" value="ATP_GRASP"/>
    <property type="match status" value="1"/>
</dbReference>
<dbReference type="InterPro" id="IPR016102">
    <property type="entry name" value="Succinyl-CoA_synth-like"/>
</dbReference>
<feature type="binding site" evidence="6">
    <location>
        <position position="46"/>
    </location>
    <ligand>
        <name>ATP</name>
        <dbReference type="ChEBI" id="CHEBI:30616"/>
    </ligand>
</feature>
<comment type="caution">
    <text evidence="6">Lacks conserved residue(s) required for the propagation of feature annotation.</text>
</comment>
<feature type="binding site" evidence="6">
    <location>
        <begin position="53"/>
        <end position="55"/>
    </location>
    <ligand>
        <name>ATP</name>
        <dbReference type="ChEBI" id="CHEBI:30616"/>
    </ligand>
</feature>
<feature type="binding site" evidence="6">
    <location>
        <position position="107"/>
    </location>
    <ligand>
        <name>ATP</name>
        <dbReference type="ChEBI" id="CHEBI:30616"/>
    </ligand>
</feature>
<gene>
    <name evidence="9" type="primary">mtkA</name>
    <name evidence="6" type="synonym">sucC</name>
    <name evidence="9" type="ORF">NTG6680_0560</name>
</gene>
<sequence length="400" mass="43239">MNIHEYQTKDLLKHYGVPVPPGRVVHTDAQAATVAEEIGGARWVVKAQIHSGGRGKAGGVRVANSIDEVRVIADEIIGSLLVTHQTGAEGRLVRRVLVEQASTIVREYYIGLVIDRATRRITLVASAEGGVDIEVVAQQTPERIIREIIDPAVGLLDFQCRKVAYKVGLKGTLLPQAVKVMKGLYRCMRDNDAIMAEINPLAIVDSGQLLALDAKMSFDDNALYRRPTISELRDFDEEDPKEVEATGHGLNYIALDGDVGCIVNGAGLAMATMDAITLHGGRPANFLDVGGGATPEKVANAFHIVLQDPAVKIILINIFAGINRCDWIATGIIQAMRDQNIKMPIIVRLAGTNVEEGRAILSTSKFPFIIASNLNDAAAKAVTEVNNIVQKVIPLKKEHS</sequence>
<dbReference type="Gene3D" id="3.30.1490.20">
    <property type="entry name" value="ATP-grasp fold, A domain"/>
    <property type="match status" value="1"/>
</dbReference>
<evidence type="ECO:0000256" key="6">
    <source>
        <dbReference type="HAMAP-Rule" id="MF_00558"/>
    </source>
</evidence>
<evidence type="ECO:0000313" key="9">
    <source>
        <dbReference type="EMBL" id="CAG9931813.1"/>
    </source>
</evidence>
<comment type="cofactor">
    <cofactor evidence="6">
        <name>Mg(2+)</name>
        <dbReference type="ChEBI" id="CHEBI:18420"/>
    </cofactor>
    <text evidence="6">Binds 1 Mg(2+) ion per subunit.</text>
</comment>
<dbReference type="PIRSF" id="PIRSF001554">
    <property type="entry name" value="SucCS_beta"/>
    <property type="match status" value="1"/>
</dbReference>
<dbReference type="Gene3D" id="3.40.50.261">
    <property type="entry name" value="Succinyl-CoA synthetase domains"/>
    <property type="match status" value="1"/>
</dbReference>
<dbReference type="InterPro" id="IPR005811">
    <property type="entry name" value="SUCC_ACL_C"/>
</dbReference>
<dbReference type="Pfam" id="PF00549">
    <property type="entry name" value="Ligase_CoA"/>
    <property type="match status" value="1"/>
</dbReference>
<evidence type="ECO:0000256" key="7">
    <source>
        <dbReference type="PROSITE-ProRule" id="PRU00409"/>
    </source>
</evidence>
<dbReference type="Pfam" id="PF08442">
    <property type="entry name" value="ATP-grasp_2"/>
    <property type="match status" value="1"/>
</dbReference>
<dbReference type="SUPFAM" id="SSF56059">
    <property type="entry name" value="Glutathione synthetase ATP-binding domain-like"/>
    <property type="match status" value="1"/>
</dbReference>
<feature type="binding site" evidence="6">
    <location>
        <position position="264"/>
    </location>
    <ligand>
        <name>substrate</name>
        <note>ligand shared with subunit alpha</note>
    </ligand>
</feature>
<name>A0ABM8YWC7_9PROT</name>
<proteinExistence type="inferred from homology"/>
<evidence type="ECO:0000256" key="3">
    <source>
        <dbReference type="ARBA" id="ARBA00022723"/>
    </source>
</evidence>
<dbReference type="PANTHER" id="PTHR11815">
    <property type="entry name" value="SUCCINYL-COA SYNTHETASE BETA CHAIN"/>
    <property type="match status" value="1"/>
</dbReference>
<keyword evidence="3 6" id="KW-0479">Metal-binding</keyword>
<feature type="binding site" evidence="6">
    <location>
        <position position="213"/>
    </location>
    <ligand>
        <name>Mg(2+)</name>
        <dbReference type="ChEBI" id="CHEBI:18420"/>
    </ligand>
</feature>
<dbReference type="HAMAP" id="MF_00558">
    <property type="entry name" value="Succ_CoA_beta"/>
    <property type="match status" value="1"/>
</dbReference>
<protein>
    <recommendedName>
        <fullName evidence="6">Succinate--CoA ligase [ADP-forming] subunit beta</fullName>
        <ecNumber evidence="6">6.2.1.5</ecNumber>
    </recommendedName>
    <alternativeName>
        <fullName evidence="6">Succinyl-CoA synthetase subunit beta</fullName>
        <shortName evidence="6">SCS-beta</shortName>
    </alternativeName>
</protein>
<evidence type="ECO:0000256" key="1">
    <source>
        <dbReference type="ARBA" id="ARBA00022532"/>
    </source>
</evidence>
<comment type="subunit">
    <text evidence="6">Heterotetramer of two alpha and two beta subunits.</text>
</comment>
<feature type="binding site" evidence="6">
    <location>
        <position position="99"/>
    </location>
    <ligand>
        <name>ATP</name>
        <dbReference type="ChEBI" id="CHEBI:30616"/>
    </ligand>
</feature>
<evidence type="ECO:0000256" key="5">
    <source>
        <dbReference type="ARBA" id="ARBA00022842"/>
    </source>
</evidence>
<dbReference type="Proteomes" id="UP000839052">
    <property type="component" value="Chromosome"/>
</dbReference>
<accession>A0ABM8YWC7</accession>
<dbReference type="PROSITE" id="PS01217">
    <property type="entry name" value="SUCCINYL_COA_LIG_3"/>
    <property type="match status" value="1"/>
</dbReference>
<dbReference type="NCBIfam" id="TIGR01016">
    <property type="entry name" value="sucCoAbeta"/>
    <property type="match status" value="1"/>
</dbReference>
<comment type="function">
    <text evidence="6">Succinyl-CoA synthetase functions in the citric acid cycle (TCA), coupling the hydrolysis of succinyl-CoA to the synthesis of either ATP or GTP and thus represents the only step of substrate-level phosphorylation in the TCA. The beta subunit provides nucleotide specificity of the enzyme and binds the substrate succinate, while the binding sites for coenzyme A and phosphate are found in the alpha subunit.</text>
</comment>
<comment type="pathway">
    <text evidence="6">Carbohydrate metabolism; tricarboxylic acid cycle; succinate from succinyl-CoA (ligase route): step 1/1.</text>
</comment>
<dbReference type="SUPFAM" id="SSF52210">
    <property type="entry name" value="Succinyl-CoA synthetase domains"/>
    <property type="match status" value="1"/>
</dbReference>
<evidence type="ECO:0000256" key="2">
    <source>
        <dbReference type="ARBA" id="ARBA00022598"/>
    </source>
</evidence>
<feature type="binding site" evidence="6">
    <location>
        <position position="199"/>
    </location>
    <ligand>
        <name>Mg(2+)</name>
        <dbReference type="ChEBI" id="CHEBI:18420"/>
    </ligand>
</feature>
<evidence type="ECO:0000259" key="8">
    <source>
        <dbReference type="PROSITE" id="PS50975"/>
    </source>
</evidence>
<feature type="binding site" evidence="6">
    <location>
        <position position="102"/>
    </location>
    <ligand>
        <name>ATP</name>
        <dbReference type="ChEBI" id="CHEBI:30616"/>
    </ligand>
</feature>